<dbReference type="Pfam" id="PF04199">
    <property type="entry name" value="Cyclase"/>
    <property type="match status" value="1"/>
</dbReference>
<organism evidence="2 3">
    <name type="scientific">Seongchinamella unica</name>
    <dbReference type="NCBI Taxonomy" id="2547392"/>
    <lineage>
        <taxon>Bacteria</taxon>
        <taxon>Pseudomonadati</taxon>
        <taxon>Pseudomonadota</taxon>
        <taxon>Gammaproteobacteria</taxon>
        <taxon>Cellvibrionales</taxon>
        <taxon>Halieaceae</taxon>
        <taxon>Seongchinamella</taxon>
    </lineage>
</organism>
<keyword evidence="1" id="KW-0732">Signal</keyword>
<dbReference type="PANTHER" id="PTHR34861">
    <property type="match status" value="1"/>
</dbReference>
<reference evidence="2 3" key="1">
    <citation type="submission" date="2019-03" db="EMBL/GenBank/DDBJ databases">
        <title>Seongchinamella monodicae gen. nov., sp. nov., a novel member of the Gammaproteobacteria isolated from a tidal mudflat of beach.</title>
        <authorList>
            <person name="Yang H.G."/>
            <person name="Kang J.W."/>
            <person name="Lee S.D."/>
        </authorList>
    </citation>
    <scope>NUCLEOTIDE SEQUENCE [LARGE SCALE GENOMIC DNA]</scope>
    <source>
        <strain evidence="2 3">GH4-78</strain>
    </source>
</reference>
<dbReference type="OrthoDB" id="7067800at2"/>
<evidence type="ECO:0000256" key="1">
    <source>
        <dbReference type="SAM" id="SignalP"/>
    </source>
</evidence>
<evidence type="ECO:0000313" key="2">
    <source>
        <dbReference type="EMBL" id="TDG13934.1"/>
    </source>
</evidence>
<dbReference type="EMBL" id="SMSE01000002">
    <property type="protein sequence ID" value="TDG13934.1"/>
    <property type="molecule type" value="Genomic_DNA"/>
</dbReference>
<proteinExistence type="predicted"/>
<dbReference type="InterPro" id="IPR037175">
    <property type="entry name" value="KFase_sf"/>
</dbReference>
<dbReference type="GO" id="GO:0019441">
    <property type="term" value="P:L-tryptophan catabolic process to kynurenine"/>
    <property type="evidence" value="ECO:0007669"/>
    <property type="project" value="InterPro"/>
</dbReference>
<dbReference type="RefSeq" id="WP_133212392.1">
    <property type="nucleotide sequence ID" value="NZ_SMSE01000002.1"/>
</dbReference>
<sequence length="317" mass="34091">MKLTTTMLLAASLAFSASALSSSDDVWWPSEWGPDDERGAANRLTPEKVIAATSLIQRGQIYQLGRVYEAGMPLFPGRHYSLTIPGSPTGGPFGNNQTVYNDEVVSAQIGQVGTQFDGLGHIGTRVDKEDIFYNGFKQSEFATAAGLQKLGIENVGVFLTRGVLIDVAAYKGMTRLPVGTAISAEDLQGALRQQGVTIGEGDVVLIHTGHGQLWMVDNEEYSRGGPGIGLEAARWLAEQKIVMTAADTWAVEVIPTENENLAFPVHQELLGKRGIYNLENLDLSSLAADKVYEFAFMFAPVKFKGATGSPGNPIAVR</sequence>
<gene>
    <name evidence="2" type="ORF">E2F43_10580</name>
</gene>
<feature type="chain" id="PRO_5020785847" evidence="1">
    <location>
        <begin position="20"/>
        <end position="317"/>
    </location>
</feature>
<keyword evidence="3" id="KW-1185">Reference proteome</keyword>
<name>A0A4V2ZXB1_9GAMM</name>
<dbReference type="SUPFAM" id="SSF102198">
    <property type="entry name" value="Putative cyclase"/>
    <property type="match status" value="1"/>
</dbReference>
<dbReference type="PANTHER" id="PTHR34861:SF10">
    <property type="entry name" value="CYCLASE"/>
    <property type="match status" value="1"/>
</dbReference>
<feature type="signal peptide" evidence="1">
    <location>
        <begin position="1"/>
        <end position="19"/>
    </location>
</feature>
<accession>A0A4V2ZXB1</accession>
<dbReference type="Proteomes" id="UP000295554">
    <property type="component" value="Unassembled WGS sequence"/>
</dbReference>
<dbReference type="AlphaFoldDB" id="A0A4V2ZXB1"/>
<protein>
    <submittedName>
        <fullName evidence="2">Cyclase family protein</fullName>
    </submittedName>
</protein>
<comment type="caution">
    <text evidence="2">The sequence shown here is derived from an EMBL/GenBank/DDBJ whole genome shotgun (WGS) entry which is preliminary data.</text>
</comment>
<evidence type="ECO:0000313" key="3">
    <source>
        <dbReference type="Proteomes" id="UP000295554"/>
    </source>
</evidence>
<dbReference type="Gene3D" id="3.50.30.50">
    <property type="entry name" value="Putative cyclase"/>
    <property type="match status" value="1"/>
</dbReference>
<dbReference type="GO" id="GO:0004061">
    <property type="term" value="F:arylformamidase activity"/>
    <property type="evidence" value="ECO:0007669"/>
    <property type="project" value="InterPro"/>
</dbReference>
<dbReference type="InterPro" id="IPR007325">
    <property type="entry name" value="KFase/CYL"/>
</dbReference>